<dbReference type="InterPro" id="IPR001763">
    <property type="entry name" value="Rhodanese-like_dom"/>
</dbReference>
<dbReference type="Pfam" id="PF00581">
    <property type="entry name" value="Rhodanese"/>
    <property type="match status" value="1"/>
</dbReference>
<evidence type="ECO:0000259" key="3">
    <source>
        <dbReference type="PROSITE" id="PS50206"/>
    </source>
</evidence>
<keyword evidence="2" id="KW-1133">Transmembrane helix</keyword>
<dbReference type="Pfam" id="PF11127">
    <property type="entry name" value="YgaP-like_TM"/>
    <property type="match status" value="1"/>
</dbReference>
<dbReference type="PANTHER" id="PTHR43031:SF16">
    <property type="entry name" value="OXIDOREDUCTASE"/>
    <property type="match status" value="1"/>
</dbReference>
<keyword evidence="2" id="KW-0812">Transmembrane</keyword>
<dbReference type="EMBL" id="CP036402">
    <property type="protein sequence ID" value="QBI22156.1"/>
    <property type="molecule type" value="Genomic_DNA"/>
</dbReference>
<evidence type="ECO:0000313" key="5">
    <source>
        <dbReference type="Proteomes" id="UP000291469"/>
    </source>
</evidence>
<feature type="transmembrane region" description="Helical" evidence="2">
    <location>
        <begin position="126"/>
        <end position="144"/>
    </location>
</feature>
<organism evidence="4 5">
    <name type="scientific">Egibacter rhizosphaerae</name>
    <dbReference type="NCBI Taxonomy" id="1670831"/>
    <lineage>
        <taxon>Bacteria</taxon>
        <taxon>Bacillati</taxon>
        <taxon>Actinomycetota</taxon>
        <taxon>Nitriliruptoria</taxon>
        <taxon>Egibacterales</taxon>
        <taxon>Egibacteraceae</taxon>
        <taxon>Egibacter</taxon>
    </lineage>
</organism>
<accession>A0A411YLQ2</accession>
<name>A0A411YLQ2_9ACTN</name>
<sequence length="195" mass="20659">MTENDGPATIDPSTLAAQRQRGESHAVVDVRTPGEFEAERLADAVNLPLDVLRRDPQRVAGALDGPAVVVCQSGARAAQAAELLVEAGAPDCRVLDGGMNALTRERHELDVDVLQGRRVWDMERQVRFAAGSLVVTGLALGAAWRPARLVSAFVGGGLVFSGLTNTCGMARVLAKMPWNRRGSLDLDEAVAQLPG</sequence>
<evidence type="ECO:0000256" key="1">
    <source>
        <dbReference type="SAM" id="MobiDB-lite"/>
    </source>
</evidence>
<dbReference type="Proteomes" id="UP000291469">
    <property type="component" value="Chromosome"/>
</dbReference>
<dbReference type="PROSITE" id="PS50206">
    <property type="entry name" value="RHODANESE_3"/>
    <property type="match status" value="1"/>
</dbReference>
<dbReference type="SUPFAM" id="SSF52821">
    <property type="entry name" value="Rhodanese/Cell cycle control phosphatase"/>
    <property type="match status" value="1"/>
</dbReference>
<dbReference type="KEGG" id="erz:ER308_20580"/>
<dbReference type="AlphaFoldDB" id="A0A411YLQ2"/>
<protein>
    <submittedName>
        <fullName evidence="4">DUF2892 domain-containing protein</fullName>
    </submittedName>
</protein>
<proteinExistence type="predicted"/>
<evidence type="ECO:0000256" key="2">
    <source>
        <dbReference type="SAM" id="Phobius"/>
    </source>
</evidence>
<dbReference type="CDD" id="cd00158">
    <property type="entry name" value="RHOD"/>
    <property type="match status" value="1"/>
</dbReference>
<reference evidence="4 5" key="1">
    <citation type="submission" date="2019-01" db="EMBL/GenBank/DDBJ databases">
        <title>Egibacter rhizosphaerae EGI 80759T.</title>
        <authorList>
            <person name="Chen D.-D."/>
            <person name="Tian Y."/>
            <person name="Jiao J.-Y."/>
            <person name="Zhang X.-T."/>
            <person name="Zhang Y.-G."/>
            <person name="Zhang Y."/>
            <person name="Xiao M."/>
            <person name="Shu W.-S."/>
            <person name="Li W.-J."/>
        </authorList>
    </citation>
    <scope>NUCLEOTIDE SEQUENCE [LARGE SCALE GENOMIC DNA]</scope>
    <source>
        <strain evidence="4 5">EGI 80759</strain>
    </source>
</reference>
<dbReference type="InterPro" id="IPR021309">
    <property type="entry name" value="YgaP-like_TM"/>
</dbReference>
<dbReference type="SMART" id="SM00450">
    <property type="entry name" value="RHOD"/>
    <property type="match status" value="1"/>
</dbReference>
<dbReference type="Gene3D" id="6.10.140.1340">
    <property type="match status" value="1"/>
</dbReference>
<feature type="domain" description="Rhodanese" evidence="3">
    <location>
        <begin position="21"/>
        <end position="111"/>
    </location>
</feature>
<dbReference type="InterPro" id="IPR036873">
    <property type="entry name" value="Rhodanese-like_dom_sf"/>
</dbReference>
<feature type="region of interest" description="Disordered" evidence="1">
    <location>
        <begin position="1"/>
        <end position="24"/>
    </location>
</feature>
<dbReference type="Gene3D" id="3.40.250.10">
    <property type="entry name" value="Rhodanese-like domain"/>
    <property type="match status" value="1"/>
</dbReference>
<gene>
    <name evidence="4" type="ORF">ER308_20580</name>
</gene>
<evidence type="ECO:0000313" key="4">
    <source>
        <dbReference type="EMBL" id="QBI22156.1"/>
    </source>
</evidence>
<keyword evidence="5" id="KW-1185">Reference proteome</keyword>
<feature type="transmembrane region" description="Helical" evidence="2">
    <location>
        <begin position="150"/>
        <end position="174"/>
    </location>
</feature>
<dbReference type="InterPro" id="IPR050229">
    <property type="entry name" value="GlpE_sulfurtransferase"/>
</dbReference>
<dbReference type="PANTHER" id="PTHR43031">
    <property type="entry name" value="FAD-DEPENDENT OXIDOREDUCTASE"/>
    <property type="match status" value="1"/>
</dbReference>
<dbReference type="OrthoDB" id="9800872at2"/>
<keyword evidence="2" id="KW-0472">Membrane</keyword>